<organism evidence="1">
    <name type="scientific">Cacopsylla melanoneura</name>
    <dbReference type="NCBI Taxonomy" id="428564"/>
    <lineage>
        <taxon>Eukaryota</taxon>
        <taxon>Metazoa</taxon>
        <taxon>Ecdysozoa</taxon>
        <taxon>Arthropoda</taxon>
        <taxon>Hexapoda</taxon>
        <taxon>Insecta</taxon>
        <taxon>Pterygota</taxon>
        <taxon>Neoptera</taxon>
        <taxon>Paraneoptera</taxon>
        <taxon>Hemiptera</taxon>
        <taxon>Sternorrhyncha</taxon>
        <taxon>Psylloidea</taxon>
        <taxon>Psyllidae</taxon>
        <taxon>Psyllinae</taxon>
        <taxon>Cacopsylla</taxon>
    </lineage>
</organism>
<dbReference type="AlphaFoldDB" id="A0A8D9BFU0"/>
<dbReference type="EMBL" id="HBUF01637319">
    <property type="protein sequence ID" value="CAG6784403.1"/>
    <property type="molecule type" value="Transcribed_RNA"/>
</dbReference>
<proteinExistence type="predicted"/>
<sequence length="100" mass="11778">MWSDKRRICYDLRVSILISFLHWLSLTTDGFRSLIPPLSYDYHPLSDIIWQTSILAIGNRLSFCSMNQSVILIRTKPPKTNYSRHFFPFRSYPPALVAER</sequence>
<reference evidence="1" key="1">
    <citation type="submission" date="2021-05" db="EMBL/GenBank/DDBJ databases">
        <authorList>
            <person name="Alioto T."/>
            <person name="Alioto T."/>
            <person name="Gomez Garrido J."/>
        </authorList>
    </citation>
    <scope>NUCLEOTIDE SEQUENCE</scope>
</reference>
<protein>
    <submittedName>
        <fullName evidence="1">Uncharacterized protein</fullName>
    </submittedName>
</protein>
<name>A0A8D9BFU0_9HEMI</name>
<evidence type="ECO:0000313" key="1">
    <source>
        <dbReference type="EMBL" id="CAG6784403.1"/>
    </source>
</evidence>
<accession>A0A8D9BFU0</accession>